<sequence>MKRQCLCFLWLALVLLCLPLHAHEPLQTSFQSYPGLSALGDVRDVAVQPSGGMWLLNNQGDIYFFDGQQSHPLDETLTLPDEKIVTIAYAHQTLWLAGQRGIYRFRAGDNTLIQYKLSDSGKDTRGESQPRLAAVNNTLWYIQDGQLSRYHVKENQFRIWRAGQWRADHTWLTDEHRLVAIGKGLYQLTDDGIRQLTRFTSSVTAITAKGDRAWVSTERGVYLLALSDRAVQAQHLLNTQGGYQRLTVGSGGLWAARADGVYFLSISGEATPVWQPGARLIPGKSVTFLWGDFEGGVWFSTDKTTRYRAPGQRWISHQHQDVPTAMTQGFLASSDWRGLYSGGWRNLSADLTLPESLSSLSAQHLYVDSNGVMWLAFKDRLIRYWPESEKVIDYGTNWQSDAGDILGFYDDGRGSVWIRHRQGLTRYRHDQFQPIPLMDALLPIVDLYADEQGRVWLVNNKGLYQYNPNLSNSTSVAYLALENEAFRCITGNRDGIWAYSNQALIHIAPRGFIRTFRLPSESEQVACFASRPHQLTILDAENKYVIETDQLAFSLRKPPQVVIGALWQQHKRWRVGPRQQTAITLLEKSPVNVSWGSWPPERQVSRIHYQLVPYRQSGQSLAKPLAAWQQTGRETFSLANMVGGHYQLRIAIPRDGASHTVLDMRVSMPILPHLVSGVMLILFVSIVLAAVRLAFKQRHQVGQHTDFPLDHAGAYPLFQSTLKPMWTEYQALAVPSETKKREGATEALAESSDAG</sequence>
<keyword evidence="1" id="KW-0472">Membrane</keyword>
<evidence type="ECO:0000256" key="1">
    <source>
        <dbReference type="SAM" id="Phobius"/>
    </source>
</evidence>
<dbReference type="Gene3D" id="2.130.10.10">
    <property type="entry name" value="YVTN repeat-like/Quinoprotein amine dehydrogenase"/>
    <property type="match status" value="2"/>
</dbReference>
<dbReference type="EMBL" id="MUFR01000001">
    <property type="protein sequence ID" value="OOF35434.1"/>
    <property type="molecule type" value="Genomic_DNA"/>
</dbReference>
<keyword evidence="1" id="KW-0812">Transmembrane</keyword>
<feature type="chain" id="PRO_5046443696" description="Two component regulator three Y domain-containing protein" evidence="2">
    <location>
        <begin position="23"/>
        <end position="755"/>
    </location>
</feature>
<organism evidence="3 4">
    <name type="scientific">Salinivibrio costicola subsp. alcaliphilus</name>
    <dbReference type="NCBI Taxonomy" id="272773"/>
    <lineage>
        <taxon>Bacteria</taxon>
        <taxon>Pseudomonadati</taxon>
        <taxon>Pseudomonadota</taxon>
        <taxon>Gammaproteobacteria</taxon>
        <taxon>Vibrionales</taxon>
        <taxon>Vibrionaceae</taxon>
        <taxon>Salinivibrio</taxon>
    </lineage>
</organism>
<feature type="transmembrane region" description="Helical" evidence="1">
    <location>
        <begin position="674"/>
        <end position="695"/>
    </location>
</feature>
<dbReference type="InterPro" id="IPR015943">
    <property type="entry name" value="WD40/YVTN_repeat-like_dom_sf"/>
</dbReference>
<name>A0ABX3KVI6_SALCS</name>
<protein>
    <recommendedName>
        <fullName evidence="5">Two component regulator three Y domain-containing protein</fullName>
    </recommendedName>
</protein>
<gene>
    <name evidence="3" type="ORF">BZJ21_00235</name>
</gene>
<keyword evidence="4" id="KW-1185">Reference proteome</keyword>
<accession>A0ABX3KVI6</accession>
<dbReference type="SUPFAM" id="SSF63829">
    <property type="entry name" value="Calcium-dependent phosphotriesterase"/>
    <property type="match status" value="1"/>
</dbReference>
<keyword evidence="2" id="KW-0732">Signal</keyword>
<evidence type="ECO:0000313" key="3">
    <source>
        <dbReference type="EMBL" id="OOF35434.1"/>
    </source>
</evidence>
<evidence type="ECO:0008006" key="5">
    <source>
        <dbReference type="Google" id="ProtNLM"/>
    </source>
</evidence>
<evidence type="ECO:0000256" key="2">
    <source>
        <dbReference type="SAM" id="SignalP"/>
    </source>
</evidence>
<feature type="signal peptide" evidence="2">
    <location>
        <begin position="1"/>
        <end position="22"/>
    </location>
</feature>
<reference evidence="4" key="1">
    <citation type="submission" date="2017-01" db="EMBL/GenBank/DDBJ databases">
        <title>Draft genome of the species Salinivibrio costicola subsp. alcaliphilus.</title>
        <authorList>
            <person name="Lopez-Hermoso C."/>
            <person name="De La Haba R."/>
            <person name="Sanchez-Porro C."/>
            <person name="Ventosa A."/>
        </authorList>
    </citation>
    <scope>NUCLEOTIDE SEQUENCE [LARGE SCALE GENOMIC DNA]</scope>
    <source>
        <strain evidence="4">CBH448</strain>
    </source>
</reference>
<keyword evidence="1" id="KW-1133">Transmembrane helix</keyword>
<dbReference type="Proteomes" id="UP000189431">
    <property type="component" value="Unassembled WGS sequence"/>
</dbReference>
<dbReference type="RefSeq" id="WP_077668840.1">
    <property type="nucleotide sequence ID" value="NZ_MUFR01000001.1"/>
</dbReference>
<comment type="caution">
    <text evidence="3">The sequence shown here is derived from an EMBL/GenBank/DDBJ whole genome shotgun (WGS) entry which is preliminary data.</text>
</comment>
<proteinExistence type="predicted"/>
<evidence type="ECO:0000313" key="4">
    <source>
        <dbReference type="Proteomes" id="UP000189431"/>
    </source>
</evidence>
<dbReference type="SUPFAM" id="SSF63825">
    <property type="entry name" value="YWTD domain"/>
    <property type="match status" value="1"/>
</dbReference>